<evidence type="ECO:0000313" key="2">
    <source>
        <dbReference type="Proteomes" id="UP000321058"/>
    </source>
</evidence>
<sequence length="125" mass="14037">MPMRWTISHDERLVLATAEGPLGLLEIEAYFDALIVAGAQPYAKLFDGRSMDVRLTDDDVMAVGARMSAYVKDQQWTGGPAAFVVTTRANREFVKRFINLTASPRQAKIFQTLDEARAWLDEQKS</sequence>
<comment type="caution">
    <text evidence="1">The sequence shown here is derived from an EMBL/GenBank/DDBJ whole genome shotgun (WGS) entry which is preliminary data.</text>
</comment>
<keyword evidence="2" id="KW-1185">Reference proteome</keyword>
<evidence type="ECO:0008006" key="3">
    <source>
        <dbReference type="Google" id="ProtNLM"/>
    </source>
</evidence>
<reference evidence="1 2" key="1">
    <citation type="submission" date="2019-07" db="EMBL/GenBank/DDBJ databases">
        <title>Whole genome shotgun sequence of Reyranella soli NBRC 108950.</title>
        <authorList>
            <person name="Hosoyama A."/>
            <person name="Uohara A."/>
            <person name="Ohji S."/>
            <person name="Ichikawa N."/>
        </authorList>
    </citation>
    <scope>NUCLEOTIDE SEQUENCE [LARGE SCALE GENOMIC DNA]</scope>
    <source>
        <strain evidence="1 2">NBRC 108950</strain>
    </source>
</reference>
<dbReference type="AlphaFoldDB" id="A0A512N1R2"/>
<organism evidence="1 2">
    <name type="scientific">Reyranella soli</name>
    <dbReference type="NCBI Taxonomy" id="1230389"/>
    <lineage>
        <taxon>Bacteria</taxon>
        <taxon>Pseudomonadati</taxon>
        <taxon>Pseudomonadota</taxon>
        <taxon>Alphaproteobacteria</taxon>
        <taxon>Hyphomicrobiales</taxon>
        <taxon>Reyranellaceae</taxon>
        <taxon>Reyranella</taxon>
    </lineage>
</organism>
<dbReference type="RefSeq" id="WP_147145040.1">
    <property type="nucleotide sequence ID" value="NZ_BKAJ01000003.1"/>
</dbReference>
<protein>
    <recommendedName>
        <fullName evidence="3">STAS/SEC14 domain-containing protein</fullName>
    </recommendedName>
</protein>
<evidence type="ECO:0000313" key="1">
    <source>
        <dbReference type="EMBL" id="GEP52919.1"/>
    </source>
</evidence>
<dbReference type="EMBL" id="BKAJ01000003">
    <property type="protein sequence ID" value="GEP52919.1"/>
    <property type="molecule type" value="Genomic_DNA"/>
</dbReference>
<accession>A0A512N1R2</accession>
<dbReference type="Proteomes" id="UP000321058">
    <property type="component" value="Unassembled WGS sequence"/>
</dbReference>
<dbReference type="OrthoDB" id="7376200at2"/>
<name>A0A512N1R2_9HYPH</name>
<proteinExistence type="predicted"/>
<gene>
    <name evidence="1" type="ORF">RSO01_00850</name>
</gene>